<accession>A0AA35MG71</accession>
<comment type="caution">
    <text evidence="1">The sequence shown here is derived from an EMBL/GenBank/DDBJ whole genome shotgun (WGS) entry which is preliminary data.</text>
</comment>
<dbReference type="AlphaFoldDB" id="A0AA35MG71"/>
<protein>
    <recommendedName>
        <fullName evidence="3">F-box domain-containing protein</fullName>
    </recommendedName>
</protein>
<evidence type="ECO:0008006" key="3">
    <source>
        <dbReference type="Google" id="ProtNLM"/>
    </source>
</evidence>
<evidence type="ECO:0000313" key="2">
    <source>
        <dbReference type="Proteomes" id="UP001160390"/>
    </source>
</evidence>
<sequence length="502" mass="57705">MEHTQSRATTILRLPDELLAPLLQESVHVKHETWRDDDSNPFLKSCNATTARALISTCRRFHRLITPLLYSNIQIQCNGARQNEHEAATCHRTRLLHRTLRTNTSLWPHCRRLELDFGASGYGGDPFDRESPVQNLMYIASDCLNWLANTLEICIKGWPQSSLHDCQFQALLLPTRDDLLYLIRLAIENLPRLRHLRLHTFDEAMLDLPTVLTGLSGLKPDRFLQTLDLSGITHAGTNDDWKLLRAQAGTSPLSVLKLRHFTQGLQALEALVLWPAKLTSFEFSMPLSDHYSGEAPLTPYNLGVMHRVLSHQKTCLSYIRLQELLDEGLYGFDVTDFHNLKTLSLGHDTTGTDSSSIANLVAPNCEIFCWDMILEAQQHGENPGSFCQPEEDWLRALAHVAIARKSALRHRKVLYYPEQYAYVDDEAMKNFEYPWDRMDRLAREIRPYGIHLSYNAPEMSKPEFEEMVSYPWSRLFTLVPRTDSQDTMNVTTNLYNSRRRKS</sequence>
<gene>
    <name evidence="1" type="ORF">CCHLO57077_00016789</name>
</gene>
<evidence type="ECO:0000313" key="1">
    <source>
        <dbReference type="EMBL" id="CAI6095974.1"/>
    </source>
</evidence>
<reference evidence="1" key="1">
    <citation type="submission" date="2023-01" db="EMBL/GenBank/DDBJ databases">
        <authorList>
            <person name="Piombo E."/>
        </authorList>
    </citation>
    <scope>NUCLEOTIDE SEQUENCE</scope>
</reference>
<dbReference type="Proteomes" id="UP001160390">
    <property type="component" value="Unassembled WGS sequence"/>
</dbReference>
<dbReference type="EMBL" id="CABFNP030001276">
    <property type="protein sequence ID" value="CAI6095974.1"/>
    <property type="molecule type" value="Genomic_DNA"/>
</dbReference>
<organism evidence="1 2">
    <name type="scientific">Clonostachys chloroleuca</name>
    <dbReference type="NCBI Taxonomy" id="1926264"/>
    <lineage>
        <taxon>Eukaryota</taxon>
        <taxon>Fungi</taxon>
        <taxon>Dikarya</taxon>
        <taxon>Ascomycota</taxon>
        <taxon>Pezizomycotina</taxon>
        <taxon>Sordariomycetes</taxon>
        <taxon>Hypocreomycetidae</taxon>
        <taxon>Hypocreales</taxon>
        <taxon>Bionectriaceae</taxon>
        <taxon>Clonostachys</taxon>
    </lineage>
</organism>
<name>A0AA35MG71_9HYPO</name>
<proteinExistence type="predicted"/>
<keyword evidence="2" id="KW-1185">Reference proteome</keyword>